<gene>
    <name evidence="3" type="ORF">E3O21_02775</name>
    <name evidence="2" type="ORF">SAMN05216368_106251</name>
</gene>
<dbReference type="PROSITE" id="PS51257">
    <property type="entry name" value="PROKAR_LIPOPROTEIN"/>
    <property type="match status" value="1"/>
</dbReference>
<dbReference type="EMBL" id="SOFD01000005">
    <property type="protein sequence ID" value="TFB81739.1"/>
    <property type="molecule type" value="Genomic_DNA"/>
</dbReference>
<evidence type="ECO:0000313" key="5">
    <source>
        <dbReference type="Proteomes" id="UP000298252"/>
    </source>
</evidence>
<organism evidence="2 4">
    <name type="scientific">Cryobacterium flavum</name>
    <dbReference type="NCBI Taxonomy" id="1424659"/>
    <lineage>
        <taxon>Bacteria</taxon>
        <taxon>Bacillati</taxon>
        <taxon>Actinomycetota</taxon>
        <taxon>Actinomycetes</taxon>
        <taxon>Micrococcales</taxon>
        <taxon>Microbacteriaceae</taxon>
        <taxon>Cryobacterium</taxon>
    </lineage>
</organism>
<accession>A0A4R8VF67</accession>
<feature type="signal peptide" evidence="1">
    <location>
        <begin position="1"/>
        <end position="24"/>
    </location>
</feature>
<dbReference type="Proteomes" id="UP000298252">
    <property type="component" value="Unassembled WGS sequence"/>
</dbReference>
<name>A0A4R8VF67_9MICO</name>
<evidence type="ECO:0000313" key="2">
    <source>
        <dbReference type="EMBL" id="SDN66231.1"/>
    </source>
</evidence>
<dbReference type="EMBL" id="FNIB01000006">
    <property type="protein sequence ID" value="SDN66231.1"/>
    <property type="molecule type" value="Genomic_DNA"/>
</dbReference>
<reference evidence="2 4" key="1">
    <citation type="submission" date="2016-10" db="EMBL/GenBank/DDBJ databases">
        <authorList>
            <person name="Varghese N."/>
            <person name="Submissions S."/>
        </authorList>
    </citation>
    <scope>NUCLEOTIDE SEQUENCE [LARGE SCALE GENOMIC DNA]</scope>
    <source>
        <strain evidence="2 4">CGMCC 1.11215</strain>
    </source>
</reference>
<keyword evidence="1" id="KW-0732">Signal</keyword>
<dbReference type="Proteomes" id="UP000199639">
    <property type="component" value="Unassembled WGS sequence"/>
</dbReference>
<proteinExistence type="predicted"/>
<dbReference type="RefSeq" id="WP_092340746.1">
    <property type="nucleotide sequence ID" value="NZ_FNIB01000006.1"/>
</dbReference>
<sequence>MTISSRSRRLVLALMIAATLPALAACSIGDTVQQTVNGVVQDATGGDVSLDGSLPKDWPAEVPLIDGEVLFATGGIGEGEVGGWVVTIKATSATPIEDARAQLLAAGFSVAVGVPGADSEVVTVTNATYGVVVAGNADGILYTVTPLPDALK</sequence>
<evidence type="ECO:0000256" key="1">
    <source>
        <dbReference type="SAM" id="SignalP"/>
    </source>
</evidence>
<feature type="chain" id="PRO_5044608989" evidence="1">
    <location>
        <begin position="25"/>
        <end position="152"/>
    </location>
</feature>
<reference evidence="3 5" key="2">
    <citation type="submission" date="2019-03" db="EMBL/GenBank/DDBJ databases">
        <title>Genomics of glacier-inhabiting Cryobacterium strains.</title>
        <authorList>
            <person name="Liu Q."/>
            <person name="Xin Y.-H."/>
        </authorList>
    </citation>
    <scope>NUCLEOTIDE SEQUENCE [LARGE SCALE GENOMIC DNA]</scope>
    <source>
        <strain evidence="3 5">Hh8</strain>
    </source>
</reference>
<keyword evidence="5" id="KW-1185">Reference proteome</keyword>
<dbReference type="AlphaFoldDB" id="A0A4R8VF67"/>
<protein>
    <submittedName>
        <fullName evidence="2">Uncharacterized protein</fullName>
    </submittedName>
</protein>
<evidence type="ECO:0000313" key="4">
    <source>
        <dbReference type="Proteomes" id="UP000199639"/>
    </source>
</evidence>
<evidence type="ECO:0000313" key="3">
    <source>
        <dbReference type="EMBL" id="TFB81739.1"/>
    </source>
</evidence>